<evidence type="ECO:0008006" key="12">
    <source>
        <dbReference type="Google" id="ProtNLM"/>
    </source>
</evidence>
<comment type="cofactor">
    <cofactor evidence="1 8">
        <name>heme</name>
        <dbReference type="ChEBI" id="CHEBI:30413"/>
    </cofactor>
</comment>
<evidence type="ECO:0000313" key="11">
    <source>
        <dbReference type="Proteomes" id="UP000034112"/>
    </source>
</evidence>
<dbReference type="PRINTS" id="PR00385">
    <property type="entry name" value="P450"/>
</dbReference>
<evidence type="ECO:0000256" key="8">
    <source>
        <dbReference type="PIRSR" id="PIRSR602401-1"/>
    </source>
</evidence>
<reference evidence="11" key="1">
    <citation type="journal article" date="2015" name="Genome Announc.">
        <title>Draft whole-genome sequence of the biocontrol agent Trichoderma harzianum T6776.</title>
        <authorList>
            <person name="Baroncelli R."/>
            <person name="Piaggeschi G."/>
            <person name="Fiorini L."/>
            <person name="Bertolini E."/>
            <person name="Zapparata A."/>
            <person name="Pe M.E."/>
            <person name="Sarrocco S."/>
            <person name="Vannacci G."/>
        </authorList>
    </citation>
    <scope>NUCLEOTIDE SEQUENCE [LARGE SCALE GENOMIC DNA]</scope>
    <source>
        <strain evidence="11">T6776</strain>
    </source>
</reference>
<dbReference type="SUPFAM" id="SSF48264">
    <property type="entry name" value="Cytochrome P450"/>
    <property type="match status" value="1"/>
</dbReference>
<evidence type="ECO:0000256" key="6">
    <source>
        <dbReference type="ARBA" id="ARBA00023004"/>
    </source>
</evidence>
<comment type="similarity">
    <text evidence="2 9">Belongs to the cytochrome P450 family.</text>
</comment>
<dbReference type="PANTHER" id="PTHR46300">
    <property type="entry name" value="P450, PUTATIVE (EUROFUNG)-RELATED-RELATED"/>
    <property type="match status" value="1"/>
</dbReference>
<dbReference type="GO" id="GO:0004497">
    <property type="term" value="F:monooxygenase activity"/>
    <property type="evidence" value="ECO:0007669"/>
    <property type="project" value="UniProtKB-KW"/>
</dbReference>
<organism evidence="10 11">
    <name type="scientific">Trichoderma harzianum</name>
    <name type="common">Hypocrea lixii</name>
    <dbReference type="NCBI Taxonomy" id="5544"/>
    <lineage>
        <taxon>Eukaryota</taxon>
        <taxon>Fungi</taxon>
        <taxon>Dikarya</taxon>
        <taxon>Ascomycota</taxon>
        <taxon>Pezizomycotina</taxon>
        <taxon>Sordariomycetes</taxon>
        <taxon>Hypocreomycetidae</taxon>
        <taxon>Hypocreales</taxon>
        <taxon>Hypocreaceae</taxon>
        <taxon>Trichoderma</taxon>
    </lineage>
</organism>
<keyword evidence="4 8" id="KW-0479">Metal-binding</keyword>
<dbReference type="GO" id="GO:0016705">
    <property type="term" value="F:oxidoreductase activity, acting on paired donors, with incorporation or reduction of molecular oxygen"/>
    <property type="evidence" value="ECO:0007669"/>
    <property type="project" value="InterPro"/>
</dbReference>
<dbReference type="EMBL" id="JOKZ01000292">
    <property type="protein sequence ID" value="KKO99887.1"/>
    <property type="molecule type" value="Genomic_DNA"/>
</dbReference>
<accession>A0A0F9XH18</accession>
<comment type="caution">
    <text evidence="10">The sequence shown here is derived from an EMBL/GenBank/DDBJ whole genome shotgun (WGS) entry which is preliminary data.</text>
</comment>
<evidence type="ECO:0000313" key="10">
    <source>
        <dbReference type="EMBL" id="KKO99887.1"/>
    </source>
</evidence>
<evidence type="ECO:0000256" key="1">
    <source>
        <dbReference type="ARBA" id="ARBA00001971"/>
    </source>
</evidence>
<dbReference type="PANTHER" id="PTHR46300:SF7">
    <property type="entry name" value="P450, PUTATIVE (EUROFUNG)-RELATED"/>
    <property type="match status" value="1"/>
</dbReference>
<keyword evidence="5 9" id="KW-0560">Oxidoreductase</keyword>
<proteinExistence type="inferred from homology"/>
<dbReference type="InterPro" id="IPR050364">
    <property type="entry name" value="Cytochrome_P450_fung"/>
</dbReference>
<dbReference type="GO" id="GO:0005506">
    <property type="term" value="F:iron ion binding"/>
    <property type="evidence" value="ECO:0007669"/>
    <property type="project" value="InterPro"/>
</dbReference>
<evidence type="ECO:0000256" key="5">
    <source>
        <dbReference type="ARBA" id="ARBA00023002"/>
    </source>
</evidence>
<dbReference type="InterPro" id="IPR001128">
    <property type="entry name" value="Cyt_P450"/>
</dbReference>
<dbReference type="InterPro" id="IPR017972">
    <property type="entry name" value="Cyt_P450_CS"/>
</dbReference>
<evidence type="ECO:0000256" key="7">
    <source>
        <dbReference type="ARBA" id="ARBA00023033"/>
    </source>
</evidence>
<gene>
    <name evidence="10" type="ORF">THAR02_08022</name>
</gene>
<dbReference type="AlphaFoldDB" id="A0A0F9XH18"/>
<dbReference type="Gene3D" id="1.10.630.10">
    <property type="entry name" value="Cytochrome P450"/>
    <property type="match status" value="1"/>
</dbReference>
<sequence>MSNFILAQISIVLVFVVYRLFFRKKQDLLPLPPGPKPLPLVGNINDLPPPGVPEFEHWLTFKDKYGPVSSVTVLGQTMVILHDKAAVIELLEKSSLKTSGRPVFFFGAEMCGYGGFMPTMQYTDLYRQHRKFIHQQLGTKILASRFNDVQDIESKRLLLRTLKDPKNFFEHIKTEASAIMLRITYGYVIEPLNQDPLIQLMQDVMTNLSSAFLPLYWATDFVPAIRHLPDWFPGTGFKQTARKWKSLSDGVTKAPYDFVQKQMENGIYQQTSYVSEHIKAHGHGDGTGVSEEDSSNIALTATDMYGGGADTTVSTIMAFTLAMILFPEVQKKAQEEIDRVVGSDRLPGYEDQDNLPYTTAVAKEALRYFSIVPIGTAHRAEEEITFRGYRIPKGSFILPSIWWFSHDPEVYKNPLVFEPERFLEPRNEPDPGDEAFGYGRRVCPGRYIATDGIYITVVRLLAAFTITKGVDENGKEIDVQCKQTPGLISHPVKFSYGIKPRNNKYEELIRKVEVDYPWEKSDAEFLEGDVIEEYKQEVKKKQQVS</sequence>
<keyword evidence="7 9" id="KW-0503">Monooxygenase</keyword>
<name>A0A0F9XH18_TRIHA</name>
<dbReference type="InterPro" id="IPR002401">
    <property type="entry name" value="Cyt_P450_E_grp-I"/>
</dbReference>
<dbReference type="Pfam" id="PF00067">
    <property type="entry name" value="p450"/>
    <property type="match status" value="1"/>
</dbReference>
<dbReference type="GO" id="GO:0020037">
    <property type="term" value="F:heme binding"/>
    <property type="evidence" value="ECO:0007669"/>
    <property type="project" value="InterPro"/>
</dbReference>
<dbReference type="OrthoDB" id="2789670at2759"/>
<evidence type="ECO:0000256" key="2">
    <source>
        <dbReference type="ARBA" id="ARBA00010617"/>
    </source>
</evidence>
<dbReference type="Proteomes" id="UP000034112">
    <property type="component" value="Unassembled WGS sequence"/>
</dbReference>
<dbReference type="PROSITE" id="PS00086">
    <property type="entry name" value="CYTOCHROME_P450"/>
    <property type="match status" value="1"/>
</dbReference>
<feature type="binding site" description="axial binding residue" evidence="8">
    <location>
        <position position="443"/>
    </location>
    <ligand>
        <name>heme</name>
        <dbReference type="ChEBI" id="CHEBI:30413"/>
    </ligand>
    <ligandPart>
        <name>Fe</name>
        <dbReference type="ChEBI" id="CHEBI:18248"/>
    </ligandPart>
</feature>
<evidence type="ECO:0000256" key="3">
    <source>
        <dbReference type="ARBA" id="ARBA00022617"/>
    </source>
</evidence>
<protein>
    <recommendedName>
        <fullName evidence="12">O-methylsterigmatocystin oxidoreductase</fullName>
    </recommendedName>
</protein>
<dbReference type="InterPro" id="IPR036396">
    <property type="entry name" value="Cyt_P450_sf"/>
</dbReference>
<evidence type="ECO:0000256" key="4">
    <source>
        <dbReference type="ARBA" id="ARBA00022723"/>
    </source>
</evidence>
<keyword evidence="3 8" id="KW-0349">Heme</keyword>
<evidence type="ECO:0000256" key="9">
    <source>
        <dbReference type="RuleBase" id="RU000461"/>
    </source>
</evidence>
<dbReference type="OMA" id="SEFRDTQ"/>
<keyword evidence="6 8" id="KW-0408">Iron</keyword>
<dbReference type="PRINTS" id="PR00463">
    <property type="entry name" value="EP450I"/>
</dbReference>
<dbReference type="CDD" id="cd11065">
    <property type="entry name" value="CYP64-like"/>
    <property type="match status" value="1"/>
</dbReference>